<dbReference type="EMBL" id="JACSNX010000005">
    <property type="protein sequence ID" value="MBM6850915.1"/>
    <property type="molecule type" value="Genomic_DNA"/>
</dbReference>
<dbReference type="PANTHER" id="PTHR43235:SF1">
    <property type="entry name" value="GLUTAMINE AMIDOTRANSFERASE PB2B2.05-RELATED"/>
    <property type="match status" value="1"/>
</dbReference>
<dbReference type="PROSITE" id="PS51273">
    <property type="entry name" value="GATASE_TYPE_1"/>
    <property type="match status" value="1"/>
</dbReference>
<proteinExistence type="predicted"/>
<dbReference type="PANTHER" id="PTHR43235">
    <property type="entry name" value="GLUTAMINE AMIDOTRANSFERASE PB2B2.05-RELATED"/>
    <property type="match status" value="1"/>
</dbReference>
<dbReference type="CDD" id="cd01745">
    <property type="entry name" value="GATase1_2"/>
    <property type="match status" value="1"/>
</dbReference>
<comment type="caution">
    <text evidence="1">The sequence shown here is derived from an EMBL/GenBank/DDBJ whole genome shotgun (WGS) entry which is preliminary data.</text>
</comment>
<keyword evidence="2" id="KW-1185">Reference proteome</keyword>
<evidence type="ECO:0000313" key="2">
    <source>
        <dbReference type="Proteomes" id="UP000719500"/>
    </source>
</evidence>
<organism evidence="1 2">
    <name type="scientific">Oscillibacter valericigenes</name>
    <dbReference type="NCBI Taxonomy" id="351091"/>
    <lineage>
        <taxon>Bacteria</taxon>
        <taxon>Bacillati</taxon>
        <taxon>Bacillota</taxon>
        <taxon>Clostridia</taxon>
        <taxon>Eubacteriales</taxon>
        <taxon>Oscillospiraceae</taxon>
        <taxon>Oscillibacter</taxon>
    </lineage>
</organism>
<sequence length="240" mass="26301">MRPVIGMITAPNPKLLHGRHLINTSYVRAVIAAGGTPLLIPSDGDDGLAAEYLPLLHGLLVPGGEDVTPALYGEDPLRQVTFMNEEKDRMELALIRGAVDRGMPVFGICRGIQLLNVCFGGTLYQDLPAQYPGVLGHAQDMAIRGQLTHRVTLEPDSLLEKLLGGEPLSVNSYHHQAVRTPAPGFTVTARAADGVIEGVEDPERNLYAVQWHPEDLVESHPRFRPLFRHLVERAEQYAGR</sequence>
<dbReference type="Gene3D" id="3.40.50.880">
    <property type="match status" value="1"/>
</dbReference>
<name>A0ABS2FU85_9FIRM</name>
<dbReference type="SUPFAM" id="SSF52317">
    <property type="entry name" value="Class I glutamine amidotransferase-like"/>
    <property type="match status" value="1"/>
</dbReference>
<dbReference type="InterPro" id="IPR011697">
    <property type="entry name" value="Peptidase_C26"/>
</dbReference>
<keyword evidence="1" id="KW-0378">Hydrolase</keyword>
<accession>A0ABS2FU85</accession>
<dbReference type="InterPro" id="IPR029062">
    <property type="entry name" value="Class_I_gatase-like"/>
</dbReference>
<dbReference type="Pfam" id="PF07722">
    <property type="entry name" value="Peptidase_C26"/>
    <property type="match status" value="1"/>
</dbReference>
<reference evidence="1 2" key="1">
    <citation type="journal article" date="2021" name="Sci. Rep.">
        <title>The distribution of antibiotic resistance genes in chicken gut microbiota commensals.</title>
        <authorList>
            <person name="Juricova H."/>
            <person name="Matiasovicova J."/>
            <person name="Kubasova T."/>
            <person name="Cejkova D."/>
            <person name="Rychlik I."/>
        </authorList>
    </citation>
    <scope>NUCLEOTIDE SEQUENCE [LARGE SCALE GENOMIC DNA]</scope>
    <source>
        <strain evidence="1 2">An411</strain>
    </source>
</reference>
<dbReference type="InterPro" id="IPR044668">
    <property type="entry name" value="PuuD-like"/>
</dbReference>
<dbReference type="Proteomes" id="UP000719500">
    <property type="component" value="Unassembled WGS sequence"/>
</dbReference>
<evidence type="ECO:0000313" key="1">
    <source>
        <dbReference type="EMBL" id="MBM6850915.1"/>
    </source>
</evidence>
<protein>
    <submittedName>
        <fullName evidence="1">Gamma-glutamyl-gamma-aminobutyrate hydrolase family protein</fullName>
    </submittedName>
</protein>
<gene>
    <name evidence="1" type="ORF">H9X91_05615</name>
</gene>
<dbReference type="RefSeq" id="WP_204803403.1">
    <property type="nucleotide sequence ID" value="NZ_JACSNS010000001.1"/>
</dbReference>
<dbReference type="GO" id="GO:0016787">
    <property type="term" value="F:hydrolase activity"/>
    <property type="evidence" value="ECO:0007669"/>
    <property type="project" value="UniProtKB-KW"/>
</dbReference>